<dbReference type="InterPro" id="IPR009100">
    <property type="entry name" value="AcylCoA_DH/oxidase_NM_dom_sf"/>
</dbReference>
<dbReference type="InterPro" id="IPR013786">
    <property type="entry name" value="AcylCoA_DH/ox_N"/>
</dbReference>
<dbReference type="EMBL" id="UINC01165718">
    <property type="protein sequence ID" value="SVD67269.1"/>
    <property type="molecule type" value="Genomic_DNA"/>
</dbReference>
<proteinExistence type="predicted"/>
<organism evidence="2">
    <name type="scientific">marine metagenome</name>
    <dbReference type="NCBI Taxonomy" id="408172"/>
    <lineage>
        <taxon>unclassified sequences</taxon>
        <taxon>metagenomes</taxon>
        <taxon>ecological metagenomes</taxon>
    </lineage>
</organism>
<dbReference type="Gene3D" id="1.10.540.10">
    <property type="entry name" value="Acyl-CoA dehydrogenase/oxidase, N-terminal domain"/>
    <property type="match status" value="1"/>
</dbReference>
<dbReference type="GO" id="GO:0050660">
    <property type="term" value="F:flavin adenine dinucleotide binding"/>
    <property type="evidence" value="ECO:0007669"/>
    <property type="project" value="InterPro"/>
</dbReference>
<evidence type="ECO:0000259" key="1">
    <source>
        <dbReference type="Pfam" id="PF02771"/>
    </source>
</evidence>
<gene>
    <name evidence="2" type="ORF">METZ01_LOCUS420123</name>
</gene>
<accession>A0A382X8R7</accession>
<feature type="domain" description="Acyl-CoA dehydrogenase/oxidase N-terminal" evidence="1">
    <location>
        <begin position="6"/>
        <end position="70"/>
    </location>
</feature>
<dbReference type="SUPFAM" id="SSF56645">
    <property type="entry name" value="Acyl-CoA dehydrogenase NM domain-like"/>
    <property type="match status" value="1"/>
</dbReference>
<protein>
    <recommendedName>
        <fullName evidence="1">Acyl-CoA dehydrogenase/oxidase N-terminal domain-containing protein</fullName>
    </recommendedName>
</protein>
<dbReference type="InterPro" id="IPR037069">
    <property type="entry name" value="AcylCoA_DH/ox_N_sf"/>
</dbReference>
<dbReference type="GO" id="GO:0016627">
    <property type="term" value="F:oxidoreductase activity, acting on the CH-CH group of donors"/>
    <property type="evidence" value="ECO:0007669"/>
    <property type="project" value="InterPro"/>
</dbReference>
<evidence type="ECO:0000313" key="2">
    <source>
        <dbReference type="EMBL" id="SVD67269.1"/>
    </source>
</evidence>
<dbReference type="Pfam" id="PF02771">
    <property type="entry name" value="Acyl-CoA_dh_N"/>
    <property type="match status" value="1"/>
</dbReference>
<dbReference type="AlphaFoldDB" id="A0A382X8R7"/>
<feature type="non-terminal residue" evidence="2">
    <location>
        <position position="71"/>
    </location>
</feature>
<sequence length="71" mass="8191">MDFSYTQEQQMLKESVQKFVQKNYAFDARKKIIASEEGYSKENWELFAELGWLTVPFKEEDGGFGGSAVDL</sequence>
<reference evidence="2" key="1">
    <citation type="submission" date="2018-05" db="EMBL/GenBank/DDBJ databases">
        <authorList>
            <person name="Lanie J.A."/>
            <person name="Ng W.-L."/>
            <person name="Kazmierczak K.M."/>
            <person name="Andrzejewski T.M."/>
            <person name="Davidsen T.M."/>
            <person name="Wayne K.J."/>
            <person name="Tettelin H."/>
            <person name="Glass J.I."/>
            <person name="Rusch D."/>
            <person name="Podicherti R."/>
            <person name="Tsui H.-C.T."/>
            <person name="Winkler M.E."/>
        </authorList>
    </citation>
    <scope>NUCLEOTIDE SEQUENCE</scope>
</reference>
<name>A0A382X8R7_9ZZZZ</name>